<comment type="caution">
    <text evidence="5">The sequence shown here is derived from an EMBL/GenBank/DDBJ whole genome shotgun (WGS) entry which is preliminary data.</text>
</comment>
<dbReference type="InterPro" id="IPR007110">
    <property type="entry name" value="Ig-like_dom"/>
</dbReference>
<dbReference type="InterPro" id="IPR013783">
    <property type="entry name" value="Ig-like_fold"/>
</dbReference>
<dbReference type="SUPFAM" id="SSF48726">
    <property type="entry name" value="Immunoglobulin"/>
    <property type="match status" value="3"/>
</dbReference>
<dbReference type="SMART" id="SM00406">
    <property type="entry name" value="IGv"/>
    <property type="match status" value="2"/>
</dbReference>
<evidence type="ECO:0000313" key="5">
    <source>
        <dbReference type="EMBL" id="KAK9533973.1"/>
    </source>
</evidence>
<gene>
    <name evidence="5" type="ORF">VZT92_009051</name>
</gene>
<keyword evidence="2" id="KW-0391">Immunity</keyword>
<dbReference type="InterPro" id="IPR036179">
    <property type="entry name" value="Ig-like_dom_sf"/>
</dbReference>
<feature type="chain" id="PRO_5043934627" description="Ig-like domain-containing protein" evidence="3">
    <location>
        <begin position="17"/>
        <end position="384"/>
    </location>
</feature>
<dbReference type="GO" id="GO:0005886">
    <property type="term" value="C:plasma membrane"/>
    <property type="evidence" value="ECO:0007669"/>
    <property type="project" value="TreeGrafter"/>
</dbReference>
<evidence type="ECO:0000256" key="1">
    <source>
        <dbReference type="ARBA" id="ARBA00022729"/>
    </source>
</evidence>
<dbReference type="InterPro" id="IPR050413">
    <property type="entry name" value="TCR_beta_variable"/>
</dbReference>
<keyword evidence="6" id="KW-1185">Reference proteome</keyword>
<dbReference type="GO" id="GO:0002376">
    <property type="term" value="P:immune system process"/>
    <property type="evidence" value="ECO:0007669"/>
    <property type="project" value="UniProtKB-KW"/>
</dbReference>
<protein>
    <recommendedName>
        <fullName evidence="4">Ig-like domain-containing protein</fullName>
    </recommendedName>
</protein>
<reference evidence="5 6" key="1">
    <citation type="journal article" date="2024" name="Genome Biol. Evol.">
        <title>Chromosome-level genome assembly of the viviparous eelpout Zoarces viviparus.</title>
        <authorList>
            <person name="Fuhrmann N."/>
            <person name="Brasseur M.V."/>
            <person name="Bakowski C.E."/>
            <person name="Podsiadlowski L."/>
            <person name="Prost S."/>
            <person name="Krehenwinkel H."/>
            <person name="Mayer C."/>
        </authorList>
    </citation>
    <scope>NUCLEOTIDE SEQUENCE [LARGE SCALE GENOMIC DNA]</scope>
    <source>
        <strain evidence="5">NO-MEL_2022_Ind0_liver</strain>
    </source>
</reference>
<evidence type="ECO:0000256" key="3">
    <source>
        <dbReference type="SAM" id="SignalP"/>
    </source>
</evidence>
<feature type="signal peptide" evidence="3">
    <location>
        <begin position="1"/>
        <end position="16"/>
    </location>
</feature>
<dbReference type="PANTHER" id="PTHR23268:SF102">
    <property type="entry name" value="IMMUNOGLOBULIN V-SET DOMAIN-CONTAINING PROTEIN"/>
    <property type="match status" value="1"/>
</dbReference>
<proteinExistence type="predicted"/>
<dbReference type="Gene3D" id="2.60.40.10">
    <property type="entry name" value="Immunoglobulins"/>
    <property type="match status" value="3"/>
</dbReference>
<dbReference type="Pfam" id="PF07686">
    <property type="entry name" value="V-set"/>
    <property type="match status" value="2"/>
</dbReference>
<keyword evidence="1 3" id="KW-0732">Signal</keyword>
<accession>A0AAW1FID4</accession>
<dbReference type="PANTHER" id="PTHR23268">
    <property type="entry name" value="T-CELL RECEPTOR BETA CHAIN"/>
    <property type="match status" value="1"/>
</dbReference>
<dbReference type="GO" id="GO:0007166">
    <property type="term" value="P:cell surface receptor signaling pathway"/>
    <property type="evidence" value="ECO:0007669"/>
    <property type="project" value="TreeGrafter"/>
</dbReference>
<name>A0AAW1FID4_ZOAVI</name>
<evidence type="ECO:0000313" key="6">
    <source>
        <dbReference type="Proteomes" id="UP001488805"/>
    </source>
</evidence>
<feature type="domain" description="Ig-like" evidence="4">
    <location>
        <begin position="282"/>
        <end position="384"/>
    </location>
</feature>
<evidence type="ECO:0000259" key="4">
    <source>
        <dbReference type="PROSITE" id="PS50835"/>
    </source>
</evidence>
<dbReference type="Proteomes" id="UP001488805">
    <property type="component" value="Unassembled WGS sequence"/>
</dbReference>
<dbReference type="PROSITE" id="PS50835">
    <property type="entry name" value="IG_LIKE"/>
    <property type="match status" value="1"/>
</dbReference>
<evidence type="ECO:0000256" key="2">
    <source>
        <dbReference type="ARBA" id="ARBA00022859"/>
    </source>
</evidence>
<organism evidence="5 6">
    <name type="scientific">Zoarces viviparus</name>
    <name type="common">Viviparous eelpout</name>
    <name type="synonym">Blennius viviparus</name>
    <dbReference type="NCBI Taxonomy" id="48416"/>
    <lineage>
        <taxon>Eukaryota</taxon>
        <taxon>Metazoa</taxon>
        <taxon>Chordata</taxon>
        <taxon>Craniata</taxon>
        <taxon>Vertebrata</taxon>
        <taxon>Euteleostomi</taxon>
        <taxon>Actinopterygii</taxon>
        <taxon>Neopterygii</taxon>
        <taxon>Teleostei</taxon>
        <taxon>Neoteleostei</taxon>
        <taxon>Acanthomorphata</taxon>
        <taxon>Eupercaria</taxon>
        <taxon>Perciformes</taxon>
        <taxon>Cottioidei</taxon>
        <taxon>Zoarcales</taxon>
        <taxon>Zoarcidae</taxon>
        <taxon>Zoarcinae</taxon>
        <taxon>Zoarces</taxon>
    </lineage>
</organism>
<dbReference type="InterPro" id="IPR013106">
    <property type="entry name" value="Ig_V-set"/>
</dbReference>
<dbReference type="AlphaFoldDB" id="A0AAW1FID4"/>
<sequence>MFTVFCIALNVIMVSGSSLSDQVYQTPADMFTDTKGTAEINCSHSIQSYDQILWYKQLNNMQFQLLGYISLLVSGSSLSEQVHQTPADMYNKPEETATISCSHSIQDYDRILCSVHLEYAFLTNVLIKIREHNGRSFLQSNVFNLPPPHYKKRLIMAAVAASHVNRITTMTQVLITFVVSSLLLQGQCQDVTQYPEINWSYVSKSAEMNCSHNKDAGHNQMYWYRQRPGETMTLVVYTVFGGQPDYGGLPQTKYSAVKDNIASGALIVKDLQLEDGGVCLSVKVDQTPPELLRRPGDKVQLVCSHEKTDYTQMYWYQKTPEDRALKRIGHVYYSTIEQEESFKKHFNITGDMSGERAKNGSLFIDKLKAPEHNALYYCAASYAH</sequence>
<dbReference type="EMBL" id="JBCEZU010000067">
    <property type="protein sequence ID" value="KAK9533973.1"/>
    <property type="molecule type" value="Genomic_DNA"/>
</dbReference>